<dbReference type="Proteomes" id="UP000000689">
    <property type="component" value="Chromosome 4"/>
</dbReference>
<evidence type="ECO:0000256" key="4">
    <source>
        <dbReference type="ARBA" id="ARBA00022982"/>
    </source>
</evidence>
<protein>
    <recommendedName>
        <fullName evidence="6 7">Probable electron transfer flavoprotein subunit beta</fullName>
    </recommendedName>
</protein>
<dbReference type="eggNOG" id="KOG3180">
    <property type="taxonomic scope" value="Eukaryota"/>
</dbReference>
<keyword evidence="7" id="KW-0496">Mitochondrion</keyword>
<dbReference type="PANTHER" id="PTHR21294">
    <property type="entry name" value="ELECTRON TRANSFER FLAVOPROTEIN BETA-SUBUNIT"/>
    <property type="match status" value="1"/>
</dbReference>
<evidence type="ECO:0000256" key="3">
    <source>
        <dbReference type="ARBA" id="ARBA00022448"/>
    </source>
</evidence>
<dbReference type="FunFam" id="3.40.50.620:FF:000011">
    <property type="entry name" value="Electron transfer flavoprotein subunit beta"/>
    <property type="match status" value="1"/>
</dbReference>
<dbReference type="InterPro" id="IPR033948">
    <property type="entry name" value="ETF_beta_N"/>
</dbReference>
<dbReference type="GO" id="GO:0009055">
    <property type="term" value="F:electron transfer activity"/>
    <property type="evidence" value="ECO:0007669"/>
    <property type="project" value="InterPro"/>
</dbReference>
<dbReference type="InterPro" id="IPR014729">
    <property type="entry name" value="Rossmann-like_a/b/a_fold"/>
</dbReference>
<dbReference type="EMBL" id="HE580270">
    <property type="protein sequence ID" value="CCD24544.1"/>
    <property type="molecule type" value="Genomic_DNA"/>
</dbReference>
<evidence type="ECO:0000259" key="8">
    <source>
        <dbReference type="SMART" id="SM00893"/>
    </source>
</evidence>
<evidence type="ECO:0000313" key="10">
    <source>
        <dbReference type="Proteomes" id="UP000000689"/>
    </source>
</evidence>
<dbReference type="PIRSF" id="PIRSF000090">
    <property type="entry name" value="Beta-ETF"/>
    <property type="match status" value="1"/>
</dbReference>
<accession>G0W9T3</accession>
<organism evidence="9 10">
    <name type="scientific">Naumovozyma dairenensis (strain ATCC 10597 / BCRC 20456 / CBS 421 / NBRC 0211 / NRRL Y-12639)</name>
    <name type="common">Saccharomyces dairenensis</name>
    <dbReference type="NCBI Taxonomy" id="1071378"/>
    <lineage>
        <taxon>Eukaryota</taxon>
        <taxon>Fungi</taxon>
        <taxon>Dikarya</taxon>
        <taxon>Ascomycota</taxon>
        <taxon>Saccharomycotina</taxon>
        <taxon>Saccharomycetes</taxon>
        <taxon>Saccharomycetales</taxon>
        <taxon>Saccharomycetaceae</taxon>
        <taxon>Naumovozyma</taxon>
    </lineage>
</organism>
<dbReference type="PANTHER" id="PTHR21294:SF8">
    <property type="entry name" value="ELECTRON TRANSFER FLAVOPROTEIN SUBUNIT BETA"/>
    <property type="match status" value="1"/>
</dbReference>
<evidence type="ECO:0000256" key="1">
    <source>
        <dbReference type="ARBA" id="ARBA00004305"/>
    </source>
</evidence>
<dbReference type="OMA" id="EINQPRI"/>
<dbReference type="InterPro" id="IPR000049">
    <property type="entry name" value="ET-Flavoprotein_bsu_CS"/>
</dbReference>
<dbReference type="InterPro" id="IPR012255">
    <property type="entry name" value="ETF_b"/>
</dbReference>
<dbReference type="GO" id="GO:0005759">
    <property type="term" value="C:mitochondrial matrix"/>
    <property type="evidence" value="ECO:0007669"/>
    <property type="project" value="UniProtKB-SubCell"/>
</dbReference>
<dbReference type="STRING" id="1071378.G0W9T3"/>
<evidence type="ECO:0000256" key="2">
    <source>
        <dbReference type="ARBA" id="ARBA00007557"/>
    </source>
</evidence>
<comment type="cofactor">
    <cofactor evidence="7">
        <name>FAD</name>
        <dbReference type="ChEBI" id="CHEBI:57692"/>
    </cofactor>
    <text evidence="7">Binds 1 FAD per dimer.</text>
</comment>
<dbReference type="Pfam" id="PF01012">
    <property type="entry name" value="ETF"/>
    <property type="match status" value="1"/>
</dbReference>
<dbReference type="AlphaFoldDB" id="G0W9T3"/>
<gene>
    <name evidence="9" type="primary">NDAI0D02300</name>
    <name evidence="9" type="ordered locus">NDAI_0D02300</name>
</gene>
<sequence length="270" mass="30069">MSKQTLRILTPIKRVLDPQLKPRINEVTKSLDLKNLKFSINPFDDIAIEESLTIRKNLSKAIPVSTHAVTIGSPKSESILRTCLAKGVEKATLIKHDAKDDEASSSFEPLIIAKILKEMVKKEDIGLVIMGKQAIDDDFNNTGQMLAGLLNWPQITNVTKLEFLDATGDQLKVRAVREIDGGNETLVMKLPGLITVDLGLNTPRYVKLQNMMKAKKKPIEILDLKETFPQVDLTSKLELKAVEEPAVKKQGIILNSVDELITKLKEEKVI</sequence>
<keyword evidence="10" id="KW-1185">Reference proteome</keyword>
<dbReference type="OrthoDB" id="276685at2759"/>
<keyword evidence="4 7" id="KW-0249">Electron transport</keyword>
<evidence type="ECO:0000256" key="6">
    <source>
        <dbReference type="ARBA" id="ARBA00070315"/>
    </source>
</evidence>
<dbReference type="CDD" id="cd01714">
    <property type="entry name" value="ETF_beta"/>
    <property type="match status" value="1"/>
</dbReference>
<dbReference type="KEGG" id="ndi:NDAI_0D02300"/>
<dbReference type="Gene3D" id="3.40.50.620">
    <property type="entry name" value="HUPs"/>
    <property type="match status" value="1"/>
</dbReference>
<evidence type="ECO:0000256" key="5">
    <source>
        <dbReference type="ARBA" id="ARBA00025416"/>
    </source>
</evidence>
<comment type="function">
    <text evidence="5 7">The electron transfer flavoprotein serves as a specific electron acceptor for several dehydrogenases, including five acyl-CoA dehydrogenases, glutaryl-CoA and sarcosine dehydrogenase. It transfers the electrons to the main mitochondrial respiratory chain via ETF-ubiquinone oxidoreductase (ETF dehydrogenase).</text>
</comment>
<keyword evidence="3 7" id="KW-0813">Transport</keyword>
<comment type="subcellular location">
    <subcellularLocation>
        <location evidence="1 7">Mitochondrion matrix</location>
    </subcellularLocation>
</comment>
<dbReference type="HOGENOM" id="CLU_060196_0_0_1"/>
<dbReference type="GeneID" id="11494915"/>
<feature type="domain" description="Electron transfer flavoprotein alpha/beta-subunit N-terminal" evidence="8">
    <location>
        <begin position="28"/>
        <end position="231"/>
    </location>
</feature>
<proteinExistence type="inferred from homology"/>
<dbReference type="InterPro" id="IPR014730">
    <property type="entry name" value="ETF_a/b_N"/>
</dbReference>
<comment type="cofactor">
    <cofactor evidence="7">
        <name>AMP</name>
        <dbReference type="ChEBI" id="CHEBI:456215"/>
    </cofactor>
    <text evidence="7">Binds 1 AMP per subunit.</text>
</comment>
<comment type="similarity">
    <text evidence="2 7">Belongs to the ETF beta-subunit/FixA family.</text>
</comment>
<dbReference type="GO" id="GO:0033539">
    <property type="term" value="P:fatty acid beta-oxidation using acyl-CoA dehydrogenase"/>
    <property type="evidence" value="ECO:0007669"/>
    <property type="project" value="TreeGrafter"/>
</dbReference>
<evidence type="ECO:0000256" key="7">
    <source>
        <dbReference type="PIRNR" id="PIRNR000090"/>
    </source>
</evidence>
<dbReference type="PROSITE" id="PS01065">
    <property type="entry name" value="ETF_BETA"/>
    <property type="match status" value="1"/>
</dbReference>
<dbReference type="GO" id="GO:0009063">
    <property type="term" value="P:amino acid catabolic process"/>
    <property type="evidence" value="ECO:0007669"/>
    <property type="project" value="TreeGrafter"/>
</dbReference>
<comment type="subunit">
    <text evidence="7">Heterodimer of an alpha and a beta subunit.</text>
</comment>
<reference evidence="9 10" key="1">
    <citation type="journal article" date="2011" name="Proc. Natl. Acad. Sci. U.S.A.">
        <title>Evolutionary erosion of yeast sex chromosomes by mating-type switching accidents.</title>
        <authorList>
            <person name="Gordon J.L."/>
            <person name="Armisen D."/>
            <person name="Proux-Wera E."/>
            <person name="Oheigeartaigh S.S."/>
            <person name="Byrne K.P."/>
            <person name="Wolfe K.H."/>
        </authorList>
    </citation>
    <scope>NUCLEOTIDE SEQUENCE [LARGE SCALE GENOMIC DNA]</scope>
    <source>
        <strain evidence="10">ATCC 10597 / BCRC 20456 / CBS 421 / NBRC 0211 / NRRL Y-12639</strain>
    </source>
</reference>
<dbReference type="SUPFAM" id="SSF52402">
    <property type="entry name" value="Adenine nucleotide alpha hydrolases-like"/>
    <property type="match status" value="1"/>
</dbReference>
<dbReference type="RefSeq" id="XP_003669787.1">
    <property type="nucleotide sequence ID" value="XM_003669739.1"/>
</dbReference>
<dbReference type="SMART" id="SM00893">
    <property type="entry name" value="ETF"/>
    <property type="match status" value="1"/>
</dbReference>
<name>G0W9T3_NAUDC</name>
<evidence type="ECO:0000313" key="9">
    <source>
        <dbReference type="EMBL" id="CCD24544.1"/>
    </source>
</evidence>